<feature type="transmembrane region" description="Helical" evidence="1">
    <location>
        <begin position="7"/>
        <end position="25"/>
    </location>
</feature>
<evidence type="ECO:0000256" key="1">
    <source>
        <dbReference type="SAM" id="Phobius"/>
    </source>
</evidence>
<gene>
    <name evidence="2" type="ORF">K8V35_06005</name>
</gene>
<protein>
    <recommendedName>
        <fullName evidence="4">Cytochrome C and Quinol oxidase polypeptide I</fullName>
    </recommendedName>
</protein>
<dbReference type="AlphaFoldDB" id="A0A921JBD2"/>
<dbReference type="EMBL" id="DYYI01000069">
    <property type="protein sequence ID" value="HJE19886.1"/>
    <property type="molecule type" value="Genomic_DNA"/>
</dbReference>
<reference evidence="2" key="2">
    <citation type="submission" date="2021-09" db="EMBL/GenBank/DDBJ databases">
        <authorList>
            <person name="Gilroy R."/>
        </authorList>
    </citation>
    <scope>NUCLEOTIDE SEQUENCE</scope>
    <source>
        <strain evidence="2">6019</strain>
    </source>
</reference>
<feature type="transmembrane region" description="Helical" evidence="1">
    <location>
        <begin position="45"/>
        <end position="63"/>
    </location>
</feature>
<feature type="transmembrane region" description="Helical" evidence="1">
    <location>
        <begin position="210"/>
        <end position="230"/>
    </location>
</feature>
<feature type="transmembrane region" description="Helical" evidence="1">
    <location>
        <begin position="270"/>
        <end position="288"/>
    </location>
</feature>
<evidence type="ECO:0000313" key="3">
    <source>
        <dbReference type="Proteomes" id="UP000763505"/>
    </source>
</evidence>
<accession>A0A921JBD2</accession>
<keyword evidence="1" id="KW-0472">Membrane</keyword>
<feature type="transmembrane region" description="Helical" evidence="1">
    <location>
        <begin position="372"/>
        <end position="397"/>
    </location>
</feature>
<organism evidence="2 3">
    <name type="scientific">Aliicoccus persicus</name>
    <dbReference type="NCBI Taxonomy" id="930138"/>
    <lineage>
        <taxon>Bacteria</taxon>
        <taxon>Bacillati</taxon>
        <taxon>Bacillota</taxon>
        <taxon>Bacilli</taxon>
        <taxon>Bacillales</taxon>
        <taxon>Staphylococcaceae</taxon>
        <taxon>Aliicoccus</taxon>
    </lineage>
</organism>
<feature type="transmembrane region" description="Helical" evidence="1">
    <location>
        <begin position="133"/>
        <end position="156"/>
    </location>
</feature>
<dbReference type="InterPro" id="IPR036927">
    <property type="entry name" value="Cyt_c_oxase-like_su1_sf"/>
</dbReference>
<dbReference type="Proteomes" id="UP000763505">
    <property type="component" value="Unassembled WGS sequence"/>
</dbReference>
<feature type="transmembrane region" description="Helical" evidence="1">
    <location>
        <begin position="308"/>
        <end position="334"/>
    </location>
</feature>
<feature type="transmembrane region" description="Helical" evidence="1">
    <location>
        <begin position="99"/>
        <end position="121"/>
    </location>
</feature>
<feature type="transmembrane region" description="Helical" evidence="1">
    <location>
        <begin position="341"/>
        <end position="360"/>
    </location>
</feature>
<sequence length="407" mass="46461">MRLYTQITLVLLFLTAISGVWMRWFSLSPSSAIPYDNVLHAHSHVALIGWLFTAVFLIFFFIYRDKLKDKLQPKLIFISLISVSLLMFVAFLYQGYALFSIITSTVHIFVEYWAVIYIWLFIRKENIPKVAKLFIVGGILANIISSIGPYTLAFLSANKLTDLSLFDMSIYFYLHFQYNGWLMLSLFGLFLVLLNKRSIKMNEKLATQAFWIYFVALFPGFLISALWVGLGPVVETIAALASIAQWISIIMLIVALIPAIQRVSKLVTRLTSNLLIFSIVLLVMKGTMELGLIYPPLADLVNNTRDVIIGYLHLTLLGFLTIFVFVLFHMLGLFKESKFSIYGFTGFVTGFLLNELLLFLRSLGLWTDWYSIPLYADGLFVASILLLIGVTMILFSVKRHKETRKLL</sequence>
<evidence type="ECO:0000313" key="2">
    <source>
        <dbReference type="EMBL" id="HJE19886.1"/>
    </source>
</evidence>
<keyword evidence="1" id="KW-0812">Transmembrane</keyword>
<feature type="transmembrane region" description="Helical" evidence="1">
    <location>
        <begin position="236"/>
        <end position="258"/>
    </location>
</feature>
<name>A0A921JBD2_9STAP</name>
<evidence type="ECO:0008006" key="4">
    <source>
        <dbReference type="Google" id="ProtNLM"/>
    </source>
</evidence>
<dbReference type="Gene3D" id="1.20.210.10">
    <property type="entry name" value="Cytochrome c oxidase-like, subunit I domain"/>
    <property type="match status" value="1"/>
</dbReference>
<reference evidence="2" key="1">
    <citation type="journal article" date="2021" name="PeerJ">
        <title>Extensive microbial diversity within the chicken gut microbiome revealed by metagenomics and culture.</title>
        <authorList>
            <person name="Gilroy R."/>
            <person name="Ravi A."/>
            <person name="Getino M."/>
            <person name="Pursley I."/>
            <person name="Horton D.L."/>
            <person name="Alikhan N.F."/>
            <person name="Baker D."/>
            <person name="Gharbi K."/>
            <person name="Hall N."/>
            <person name="Watson M."/>
            <person name="Adriaenssens E.M."/>
            <person name="Foster-Nyarko E."/>
            <person name="Jarju S."/>
            <person name="Secka A."/>
            <person name="Antonio M."/>
            <person name="Oren A."/>
            <person name="Chaudhuri R.R."/>
            <person name="La Ragione R."/>
            <person name="Hildebrand F."/>
            <person name="Pallen M.J."/>
        </authorList>
    </citation>
    <scope>NUCLEOTIDE SEQUENCE</scope>
    <source>
        <strain evidence="2">6019</strain>
    </source>
</reference>
<feature type="transmembrane region" description="Helical" evidence="1">
    <location>
        <begin position="176"/>
        <end position="194"/>
    </location>
</feature>
<proteinExistence type="predicted"/>
<comment type="caution">
    <text evidence="2">The sequence shown here is derived from an EMBL/GenBank/DDBJ whole genome shotgun (WGS) entry which is preliminary data.</text>
</comment>
<keyword evidence="1" id="KW-1133">Transmembrane helix</keyword>
<feature type="transmembrane region" description="Helical" evidence="1">
    <location>
        <begin position="75"/>
        <end position="93"/>
    </location>
</feature>